<comment type="domain">
    <text evidence="7">The twin CX3C motif contains 4 conserved Cys residues that form 2 disulfide bonds in the mitochondrial intermembrane space.</text>
</comment>
<dbReference type="Pfam" id="PF02953">
    <property type="entry name" value="zf-Tim10_DDP"/>
    <property type="match status" value="1"/>
</dbReference>
<dbReference type="SUPFAM" id="SSF144122">
    <property type="entry name" value="Tim10-like"/>
    <property type="match status" value="1"/>
</dbReference>
<keyword evidence="4 7" id="KW-0811">Translocation</keyword>
<keyword evidence="5" id="KW-0472">Membrane</keyword>
<evidence type="ECO:0000256" key="7">
    <source>
        <dbReference type="RuleBase" id="RU367043"/>
    </source>
</evidence>
<evidence type="ECO:0000259" key="8">
    <source>
        <dbReference type="Pfam" id="PF02953"/>
    </source>
</evidence>
<evidence type="ECO:0000256" key="1">
    <source>
        <dbReference type="ARBA" id="ARBA00006720"/>
    </source>
</evidence>
<sequence>MKNHHLNDILSFHVTSQVRQSKCLQSTIPNSSMSSFSPQDLSKLDDKSKKEIASFLEVENSKQKVQMSIHQFTNTCFKECVPTVDSGDLNAQEEQCLNNCVNRFLDTNIRIVKGLQSLN</sequence>
<dbReference type="RefSeq" id="XP_037144785.1">
    <property type="nucleotide sequence ID" value="XM_037288890.1"/>
</dbReference>
<keyword evidence="7" id="KW-0143">Chaperone</keyword>
<keyword evidence="3 7" id="KW-0653">Protein transport</keyword>
<dbReference type="AlphaFoldDB" id="A0A7H9B333"/>
<comment type="function">
    <text evidence="7">Mitochondrial intermembrane chaperone that participates in the import and insertion of some multi-pass transmembrane proteins into the mitochondrial inner membrane. Also required for the transfer of beta-barrel precursors from the TOM complex to the sorting and assembly machinery (SAM complex) of the outer membrane. Acts as a chaperone-like protein that protects the hydrophobic precursors from aggregation and guide them through the mitochondrial intermembrane space.</text>
</comment>
<gene>
    <name evidence="9" type="ORF">HG535_0E01420</name>
</gene>
<dbReference type="GO" id="GO:0005743">
    <property type="term" value="C:mitochondrial inner membrane"/>
    <property type="evidence" value="ECO:0007669"/>
    <property type="project" value="UniProtKB-SubCell"/>
</dbReference>
<dbReference type="Gene3D" id="1.10.287.810">
    <property type="entry name" value="Mitochondrial import inner membrane translocase subunit tim13 like domains"/>
    <property type="match status" value="1"/>
</dbReference>
<proteinExistence type="inferred from homology"/>
<name>A0A7H9B333_ZYGMR</name>
<dbReference type="Proteomes" id="UP000509704">
    <property type="component" value="Chromosome 5"/>
</dbReference>
<keyword evidence="10" id="KW-1185">Reference proteome</keyword>
<evidence type="ECO:0000256" key="5">
    <source>
        <dbReference type="ARBA" id="ARBA00023136"/>
    </source>
</evidence>
<keyword evidence="7" id="KW-0496">Mitochondrion</keyword>
<dbReference type="GO" id="GO:0015031">
    <property type="term" value="P:protein transport"/>
    <property type="evidence" value="ECO:0007669"/>
    <property type="project" value="UniProtKB-KW"/>
</dbReference>
<keyword evidence="7" id="KW-0813">Transport</keyword>
<dbReference type="InterPro" id="IPR004217">
    <property type="entry name" value="Tim10-like"/>
</dbReference>
<dbReference type="OrthoDB" id="344165at2759"/>
<evidence type="ECO:0000256" key="2">
    <source>
        <dbReference type="ARBA" id="ARBA00022792"/>
    </source>
</evidence>
<keyword evidence="2 7" id="KW-0999">Mitochondrion inner membrane</keyword>
<organism evidence="9 10">
    <name type="scientific">Zygotorulaspora mrakii</name>
    <name type="common">Zygosaccharomyces mrakii</name>
    <dbReference type="NCBI Taxonomy" id="42260"/>
    <lineage>
        <taxon>Eukaryota</taxon>
        <taxon>Fungi</taxon>
        <taxon>Dikarya</taxon>
        <taxon>Ascomycota</taxon>
        <taxon>Saccharomycotina</taxon>
        <taxon>Saccharomycetes</taxon>
        <taxon>Saccharomycetales</taxon>
        <taxon>Saccharomycetaceae</taxon>
        <taxon>Zygotorulaspora</taxon>
    </lineage>
</organism>
<comment type="subcellular location">
    <subcellularLocation>
        <location evidence="7">Mitochondrion inner membrane</location>
        <topology evidence="7">Peripheral membrane protein</topology>
        <orientation evidence="7">Intermembrane side</orientation>
    </subcellularLocation>
</comment>
<evidence type="ECO:0000313" key="9">
    <source>
        <dbReference type="EMBL" id="QLG73058.1"/>
    </source>
</evidence>
<evidence type="ECO:0000256" key="4">
    <source>
        <dbReference type="ARBA" id="ARBA00023010"/>
    </source>
</evidence>
<accession>A0A7H9B333</accession>
<comment type="similarity">
    <text evidence="1 7">Belongs to the small Tim family.</text>
</comment>
<evidence type="ECO:0000313" key="10">
    <source>
        <dbReference type="Proteomes" id="UP000509704"/>
    </source>
</evidence>
<reference evidence="9 10" key="1">
    <citation type="submission" date="2020-07" db="EMBL/GenBank/DDBJ databases">
        <title>The yeast mating-type switching endonuclease HO is a domesticated member of an unorthodox homing genetic element family.</title>
        <authorList>
            <person name="Coughlan A.Y."/>
            <person name="Lombardi L."/>
            <person name="Braun-Galleani S."/>
            <person name="Martos A.R."/>
            <person name="Galeote V."/>
            <person name="Bigey F."/>
            <person name="Dequin S."/>
            <person name="Byrne K.P."/>
            <person name="Wolfe K.H."/>
        </authorList>
    </citation>
    <scope>NUCLEOTIDE SEQUENCE [LARGE SCALE GENOMIC DNA]</scope>
    <source>
        <strain evidence="9 10">NRRL Y-6702</strain>
    </source>
</reference>
<keyword evidence="6 7" id="KW-1015">Disulfide bond</keyword>
<dbReference type="GeneID" id="59236800"/>
<feature type="domain" description="Tim10-like" evidence="8">
    <location>
        <begin position="55"/>
        <end position="117"/>
    </location>
</feature>
<evidence type="ECO:0000256" key="6">
    <source>
        <dbReference type="ARBA" id="ARBA00023157"/>
    </source>
</evidence>
<protein>
    <recommendedName>
        <fullName evidence="7">Mitochondrial import inner membrane translocase subunit</fullName>
    </recommendedName>
</protein>
<evidence type="ECO:0000256" key="3">
    <source>
        <dbReference type="ARBA" id="ARBA00022927"/>
    </source>
</evidence>
<dbReference type="KEGG" id="zmk:HG535_0E01420"/>
<comment type="subunit">
    <text evidence="7">Heterohexamer.</text>
</comment>
<dbReference type="InterPro" id="IPR035427">
    <property type="entry name" value="Tim10-like_dom_sf"/>
</dbReference>
<dbReference type="EMBL" id="CP058608">
    <property type="protein sequence ID" value="QLG73058.1"/>
    <property type="molecule type" value="Genomic_DNA"/>
</dbReference>